<sequence length="339" mass="38268">MGKCPRDYKTCGSGEAKNQFCVKDSQPCPINDIIITDTTSEIPEGNYTKLSLDSNIVLAFTDTASKLPIVRTKLSQGEGCIWGFCNGLRGFQLSNEVSTPKDRTFYKLLKKENSTCVTEIADSYTDPRYFLVGEIREDRLYSTNGVSEVTKDLPFYPEGEEEFWGFYVNRYYEWSLECEVYYGVSRKELLGSVEGSGSVTDSLGVALLLGLLFFMLCAIFVCIFSCFDNNTLRYCNLTQKKPNYIILGMKIGLMLIILWCCLSNIISTISFNAVVRELEEAQCSDPFTDSIFSSYSEELSSSRGNNIFATIVSLAILAICSIYSYLVWKGKFDQFYDRN</sequence>
<evidence type="ECO:0000313" key="2">
    <source>
        <dbReference type="EMBL" id="CAI2362565.1"/>
    </source>
</evidence>
<evidence type="ECO:0000313" key="3">
    <source>
        <dbReference type="Proteomes" id="UP001295684"/>
    </source>
</evidence>
<gene>
    <name evidence="2" type="ORF">ECRASSUSDP1_LOCUS3889</name>
</gene>
<dbReference type="Proteomes" id="UP001295684">
    <property type="component" value="Unassembled WGS sequence"/>
</dbReference>
<feature type="transmembrane region" description="Helical" evidence="1">
    <location>
        <begin position="307"/>
        <end position="328"/>
    </location>
</feature>
<feature type="transmembrane region" description="Helical" evidence="1">
    <location>
        <begin position="244"/>
        <end position="266"/>
    </location>
</feature>
<feature type="transmembrane region" description="Helical" evidence="1">
    <location>
        <begin position="203"/>
        <end position="224"/>
    </location>
</feature>
<proteinExistence type="predicted"/>
<organism evidence="2 3">
    <name type="scientific">Euplotes crassus</name>
    <dbReference type="NCBI Taxonomy" id="5936"/>
    <lineage>
        <taxon>Eukaryota</taxon>
        <taxon>Sar</taxon>
        <taxon>Alveolata</taxon>
        <taxon>Ciliophora</taxon>
        <taxon>Intramacronucleata</taxon>
        <taxon>Spirotrichea</taxon>
        <taxon>Hypotrichia</taxon>
        <taxon>Euplotida</taxon>
        <taxon>Euplotidae</taxon>
        <taxon>Moneuplotes</taxon>
    </lineage>
</organism>
<evidence type="ECO:0000256" key="1">
    <source>
        <dbReference type="SAM" id="Phobius"/>
    </source>
</evidence>
<comment type="caution">
    <text evidence="2">The sequence shown here is derived from an EMBL/GenBank/DDBJ whole genome shotgun (WGS) entry which is preliminary data.</text>
</comment>
<keyword evidence="3" id="KW-1185">Reference proteome</keyword>
<keyword evidence="1" id="KW-0812">Transmembrane</keyword>
<accession>A0AAD1X9Q2</accession>
<reference evidence="2" key="1">
    <citation type="submission" date="2023-07" db="EMBL/GenBank/DDBJ databases">
        <authorList>
            <consortium name="AG Swart"/>
            <person name="Singh M."/>
            <person name="Singh A."/>
            <person name="Seah K."/>
            <person name="Emmerich C."/>
        </authorList>
    </citation>
    <scope>NUCLEOTIDE SEQUENCE</scope>
    <source>
        <strain evidence="2">DP1</strain>
    </source>
</reference>
<protein>
    <submittedName>
        <fullName evidence="2">Uncharacterized protein</fullName>
    </submittedName>
</protein>
<keyword evidence="1" id="KW-1133">Transmembrane helix</keyword>
<dbReference type="AlphaFoldDB" id="A0AAD1X9Q2"/>
<name>A0AAD1X9Q2_EUPCR</name>
<dbReference type="EMBL" id="CAMPGE010003721">
    <property type="protein sequence ID" value="CAI2362565.1"/>
    <property type="molecule type" value="Genomic_DNA"/>
</dbReference>
<keyword evidence="1" id="KW-0472">Membrane</keyword>